<evidence type="ECO:0000313" key="1">
    <source>
        <dbReference type="EMBL" id="SUO98459.1"/>
    </source>
</evidence>
<evidence type="ECO:0000313" key="2">
    <source>
        <dbReference type="Proteomes" id="UP000254575"/>
    </source>
</evidence>
<organism evidence="1 2">
    <name type="scientific">Suttonella indologenes</name>
    <dbReference type="NCBI Taxonomy" id="13276"/>
    <lineage>
        <taxon>Bacteria</taxon>
        <taxon>Pseudomonadati</taxon>
        <taxon>Pseudomonadota</taxon>
        <taxon>Gammaproteobacteria</taxon>
        <taxon>Cardiobacteriales</taxon>
        <taxon>Cardiobacteriaceae</taxon>
        <taxon>Suttonella</taxon>
    </lineage>
</organism>
<accession>A0A380N0Y9</accession>
<sequence length="244" mass="28655">MSNEKNVYYGEYSNIEHYSIGVNIPGLFDYPAYYKAEIARRKNRASSELVQKVEELSTHEFYFEKANHDFRKLEVLPDSLWISNHENDSPKEKDLIFRISSNGIIFREEVATIFNQFRLGQTTLIPVKIYIIETGEQWSNETFYVLNLCEQREYVCFSQPDNGLKAMTSGENKLVYTGYVNKDRKLDVSESALECDVDIWYDPSFLGKIFMSENLHQVLVESELIKCLEPNVWRYWNMQTCNLV</sequence>
<dbReference type="Proteomes" id="UP000254575">
    <property type="component" value="Unassembled WGS sequence"/>
</dbReference>
<keyword evidence="2" id="KW-1185">Reference proteome</keyword>
<proteinExistence type="predicted"/>
<protein>
    <submittedName>
        <fullName evidence="1">Uncharacterized protein</fullName>
    </submittedName>
</protein>
<reference evidence="1 2" key="1">
    <citation type="submission" date="2018-06" db="EMBL/GenBank/DDBJ databases">
        <authorList>
            <consortium name="Pathogen Informatics"/>
            <person name="Doyle S."/>
        </authorList>
    </citation>
    <scope>NUCLEOTIDE SEQUENCE [LARGE SCALE GENOMIC DNA]</scope>
    <source>
        <strain evidence="1 2">NCTC10717</strain>
    </source>
</reference>
<dbReference type="RefSeq" id="WP_115219286.1">
    <property type="nucleotide sequence ID" value="NZ_UHIA01000004.1"/>
</dbReference>
<dbReference type="AlphaFoldDB" id="A0A380N0Y9"/>
<dbReference type="EMBL" id="UHIA01000004">
    <property type="protein sequence ID" value="SUO98459.1"/>
    <property type="molecule type" value="Genomic_DNA"/>
</dbReference>
<name>A0A380N0Y9_9GAMM</name>
<dbReference type="OrthoDB" id="8610081at2"/>
<gene>
    <name evidence="1" type="ORF">NCTC10717_02211</name>
</gene>